<proteinExistence type="predicted"/>
<sequence>MRVTIAFLNQKLLQLRNKADFMEAYRLLLFRSLIADDTAHIVDAWRMFHSMA</sequence>
<name>A0A0B6YX60_9EUPU</name>
<organism evidence="1">
    <name type="scientific">Arion vulgaris</name>
    <dbReference type="NCBI Taxonomy" id="1028688"/>
    <lineage>
        <taxon>Eukaryota</taxon>
        <taxon>Metazoa</taxon>
        <taxon>Spiralia</taxon>
        <taxon>Lophotrochozoa</taxon>
        <taxon>Mollusca</taxon>
        <taxon>Gastropoda</taxon>
        <taxon>Heterobranchia</taxon>
        <taxon>Euthyneura</taxon>
        <taxon>Panpulmonata</taxon>
        <taxon>Eupulmonata</taxon>
        <taxon>Stylommatophora</taxon>
        <taxon>Helicina</taxon>
        <taxon>Arionoidea</taxon>
        <taxon>Arionidae</taxon>
        <taxon>Arion</taxon>
    </lineage>
</organism>
<dbReference type="EMBL" id="HACG01013441">
    <property type="protein sequence ID" value="CEK60306.1"/>
    <property type="molecule type" value="Transcribed_RNA"/>
</dbReference>
<reference evidence="1" key="1">
    <citation type="submission" date="2014-12" db="EMBL/GenBank/DDBJ databases">
        <title>Insight into the proteome of Arion vulgaris.</title>
        <authorList>
            <person name="Aradska J."/>
            <person name="Bulat T."/>
            <person name="Smidak R."/>
            <person name="Sarate P."/>
            <person name="Gangsoo J."/>
            <person name="Sialana F."/>
            <person name="Bilban M."/>
            <person name="Lubec G."/>
        </authorList>
    </citation>
    <scope>NUCLEOTIDE SEQUENCE</scope>
    <source>
        <tissue evidence="1">Skin</tissue>
    </source>
</reference>
<protein>
    <submittedName>
        <fullName evidence="1">Uncharacterized protein</fullName>
    </submittedName>
</protein>
<evidence type="ECO:0000313" key="1">
    <source>
        <dbReference type="EMBL" id="CEK60306.1"/>
    </source>
</evidence>
<accession>A0A0B6YX60</accession>
<feature type="non-terminal residue" evidence="1">
    <location>
        <position position="52"/>
    </location>
</feature>
<dbReference type="AlphaFoldDB" id="A0A0B6YX60"/>
<gene>
    <name evidence="1" type="primary">ORF39031</name>
</gene>